<accession>A0ABS6Z069</accession>
<dbReference type="Pfam" id="PF05713">
    <property type="entry name" value="MobC"/>
    <property type="match status" value="1"/>
</dbReference>
<organism evidence="3 4">
    <name type="scientific">Streptomyces bambusae</name>
    <dbReference type="NCBI Taxonomy" id="1550616"/>
    <lineage>
        <taxon>Bacteria</taxon>
        <taxon>Bacillati</taxon>
        <taxon>Actinomycetota</taxon>
        <taxon>Actinomycetes</taxon>
        <taxon>Kitasatosporales</taxon>
        <taxon>Streptomycetaceae</taxon>
        <taxon>Streptomyces</taxon>
    </lineage>
</organism>
<proteinExistence type="predicted"/>
<evidence type="ECO:0000313" key="4">
    <source>
        <dbReference type="Proteomes" id="UP000812013"/>
    </source>
</evidence>
<gene>
    <name evidence="3" type="primary">mobC</name>
    <name evidence="3" type="ORF">GPJ59_04375</name>
</gene>
<feature type="domain" description="Bacterial mobilisation" evidence="2">
    <location>
        <begin position="152"/>
        <end position="187"/>
    </location>
</feature>
<evidence type="ECO:0000313" key="3">
    <source>
        <dbReference type="EMBL" id="MBW5481140.1"/>
    </source>
</evidence>
<name>A0ABS6Z069_9ACTN</name>
<dbReference type="EMBL" id="WTFF01000014">
    <property type="protein sequence ID" value="MBW5481140.1"/>
    <property type="molecule type" value="Genomic_DNA"/>
</dbReference>
<sequence length="211" mass="22202">MHEPNHKPITPRQQSSATPAHSAARYGVGPSKGRSNSASAPGVAEAGLRREGAPEGETGAAVPVRAADEAALRRIARRRARDTEQRKMRVDVRYSLAEHTAITAEARRLNLAGAHFVGAVVMAYLADDLALPGQRTSHDDLIDELATLRTAIARIGTNVNQIAHKLNAGGHPHPGDTTVLAEAGRILGLARDAATAIDMAADRTATAKRAA</sequence>
<dbReference type="Proteomes" id="UP000812013">
    <property type="component" value="Unassembled WGS sequence"/>
</dbReference>
<feature type="region of interest" description="Disordered" evidence="1">
    <location>
        <begin position="1"/>
        <end position="64"/>
    </location>
</feature>
<comment type="caution">
    <text evidence="3">The sequence shown here is derived from an EMBL/GenBank/DDBJ whole genome shotgun (WGS) entry which is preliminary data.</text>
</comment>
<protein>
    <submittedName>
        <fullName evidence="3">Plasmid mobilization relaxosome protein MobC</fullName>
    </submittedName>
</protein>
<evidence type="ECO:0000256" key="1">
    <source>
        <dbReference type="SAM" id="MobiDB-lite"/>
    </source>
</evidence>
<keyword evidence="4" id="KW-1185">Reference proteome</keyword>
<reference evidence="3 4" key="1">
    <citation type="submission" date="2019-12" db="EMBL/GenBank/DDBJ databases">
        <title>Genome sequence of Streptomyces bambusae.</title>
        <authorList>
            <person name="Bansal K."/>
            <person name="Choksket S."/>
            <person name="Korpole S."/>
            <person name="Patil P.B."/>
        </authorList>
    </citation>
    <scope>NUCLEOTIDE SEQUENCE [LARGE SCALE GENOMIC DNA]</scope>
    <source>
        <strain evidence="3 4">SK60</strain>
    </source>
</reference>
<evidence type="ECO:0000259" key="2">
    <source>
        <dbReference type="Pfam" id="PF05713"/>
    </source>
</evidence>
<dbReference type="InterPro" id="IPR008687">
    <property type="entry name" value="MobC"/>
</dbReference>